<evidence type="ECO:0000256" key="3">
    <source>
        <dbReference type="ARBA" id="ARBA00022737"/>
    </source>
</evidence>
<sequence>MTSLNYTFNSNGNNINNINNIYNNGITMTGMNDNSNNINNNSTHPNNGAIFSSRTLLHPMLDSTTPRASVSRHNISFATITAPPTTNLNNNYTSGNSCNNPNIIHSNYYRSASKFNPNNPSTNTNNGGNTSSHQKPQSQHYSYFSNFVPKLNPSNTQYLQADDINTNNNNNNNYTPQNTNGLFVRPSVSYDFKNPFIQNSQYYYQNSEYDNNYTSINCSTTTPVSVNSNNTKDTKFLSLLSNPVLRNNSNNENNNNNNSLIDYNSYLPENSPVIQHSQNHPRLSISSQQFNSSTIFSNGPAPPLMTPNIKTESLSQYRTGHSLSFSGPTTVSASNLSALSAHSPGVASSMASTQLCQQKRQNNQKLFSQQLPLRSLSISSNPPTVLNGGTVVPTVVNPRYSISSSYNPSTLATTTIFTGTTISPTAAAVGDTISVPATTTINTDSNSEYSAANLNPIINGNLSPKSTYRTFNSNTLTQDNGITHKRNYGNNNDAIFTVEKSREEEVYPHKCEQCMKSFKRHSWLKRHLLSHSAERHFFCQWCLSRHKRKDNLLQHMKLKHPKYLYQELRLANVPFKWQRSKNINFMNIPDEKRIDYIDSIKSLLHQGILSKEDVKRVLNEIIERNH</sequence>
<dbReference type="Proteomes" id="UP001306508">
    <property type="component" value="Unassembled WGS sequence"/>
</dbReference>
<dbReference type="SUPFAM" id="SSF57667">
    <property type="entry name" value="beta-beta-alpha zinc fingers"/>
    <property type="match status" value="1"/>
</dbReference>
<dbReference type="GO" id="GO:0005634">
    <property type="term" value="C:nucleus"/>
    <property type="evidence" value="ECO:0007669"/>
    <property type="project" value="TreeGrafter"/>
</dbReference>
<proteinExistence type="predicted"/>
<gene>
    <name evidence="9" type="ORF">RI543_001920</name>
</gene>
<dbReference type="InterPro" id="IPR036236">
    <property type="entry name" value="Znf_C2H2_sf"/>
</dbReference>
<protein>
    <recommendedName>
        <fullName evidence="8">C2H2-type domain-containing protein</fullName>
    </recommendedName>
</protein>
<keyword evidence="2" id="KW-0479">Metal-binding</keyword>
<dbReference type="GO" id="GO:0045944">
    <property type="term" value="P:positive regulation of transcription by RNA polymerase II"/>
    <property type="evidence" value="ECO:0007669"/>
    <property type="project" value="TreeGrafter"/>
</dbReference>
<name>A0AAN8A983_9SACH</name>
<dbReference type="PANTHER" id="PTHR24403:SF67">
    <property type="entry name" value="FI01116P-RELATED"/>
    <property type="match status" value="1"/>
</dbReference>
<accession>A0AAN8A983</accession>
<dbReference type="InterPro" id="IPR050688">
    <property type="entry name" value="Zinc_finger/UBP_domain"/>
</dbReference>
<keyword evidence="1" id="KW-0678">Repressor</keyword>
<dbReference type="AlphaFoldDB" id="A0AAN8A983"/>
<dbReference type="PANTHER" id="PTHR24403">
    <property type="entry name" value="ZINC FINGER PROTEIN"/>
    <property type="match status" value="1"/>
</dbReference>
<keyword evidence="10" id="KW-1185">Reference proteome</keyword>
<dbReference type="PROSITE" id="PS00028">
    <property type="entry name" value="ZINC_FINGER_C2H2_1"/>
    <property type="match status" value="1"/>
</dbReference>
<evidence type="ECO:0000256" key="5">
    <source>
        <dbReference type="ARBA" id="ARBA00022833"/>
    </source>
</evidence>
<dbReference type="SMART" id="SM00355">
    <property type="entry name" value="ZnF_C2H2"/>
    <property type="match status" value="2"/>
</dbReference>
<keyword evidence="4 6" id="KW-0863">Zinc-finger</keyword>
<keyword evidence="5" id="KW-0862">Zinc</keyword>
<evidence type="ECO:0000256" key="1">
    <source>
        <dbReference type="ARBA" id="ARBA00022491"/>
    </source>
</evidence>
<comment type="caution">
    <text evidence="9">The sequence shown here is derived from an EMBL/GenBank/DDBJ whole genome shotgun (WGS) entry which is preliminary data.</text>
</comment>
<dbReference type="Gene3D" id="3.30.160.60">
    <property type="entry name" value="Classic Zinc Finger"/>
    <property type="match status" value="1"/>
</dbReference>
<dbReference type="PROSITE" id="PS50157">
    <property type="entry name" value="ZINC_FINGER_C2H2_2"/>
    <property type="match status" value="1"/>
</dbReference>
<dbReference type="InterPro" id="IPR013087">
    <property type="entry name" value="Znf_C2H2_type"/>
</dbReference>
<evidence type="ECO:0000256" key="2">
    <source>
        <dbReference type="ARBA" id="ARBA00022723"/>
    </source>
</evidence>
<feature type="region of interest" description="Disordered" evidence="7">
    <location>
        <begin position="110"/>
        <end position="139"/>
    </location>
</feature>
<feature type="domain" description="C2H2-type" evidence="8">
    <location>
        <begin position="509"/>
        <end position="536"/>
    </location>
</feature>
<organism evidence="9 10">
    <name type="scientific">Arxiozyma heterogenica</name>
    <dbReference type="NCBI Taxonomy" id="278026"/>
    <lineage>
        <taxon>Eukaryota</taxon>
        <taxon>Fungi</taxon>
        <taxon>Dikarya</taxon>
        <taxon>Ascomycota</taxon>
        <taxon>Saccharomycotina</taxon>
        <taxon>Saccharomycetes</taxon>
        <taxon>Saccharomycetales</taxon>
        <taxon>Saccharomycetaceae</taxon>
        <taxon>Arxiozyma</taxon>
    </lineage>
</organism>
<feature type="compositionally biased region" description="Low complexity" evidence="7">
    <location>
        <begin position="116"/>
        <end position="132"/>
    </location>
</feature>
<dbReference type="FunFam" id="3.30.160.60:FF:000100">
    <property type="entry name" value="Zinc finger 45-like"/>
    <property type="match status" value="1"/>
</dbReference>
<reference evidence="10" key="1">
    <citation type="submission" date="2023-07" db="EMBL/GenBank/DDBJ databases">
        <title>A draft genome of Kazachstania heterogenica Y-27499.</title>
        <authorList>
            <person name="Donic C."/>
            <person name="Kralova J.S."/>
            <person name="Fidel L."/>
            <person name="Ben-Dor S."/>
            <person name="Jung S."/>
        </authorList>
    </citation>
    <scope>NUCLEOTIDE SEQUENCE [LARGE SCALE GENOMIC DNA]</scope>
    <source>
        <strain evidence="10">Y27499</strain>
    </source>
</reference>
<evidence type="ECO:0000256" key="4">
    <source>
        <dbReference type="ARBA" id="ARBA00022771"/>
    </source>
</evidence>
<keyword evidence="3" id="KW-0677">Repeat</keyword>
<evidence type="ECO:0000313" key="9">
    <source>
        <dbReference type="EMBL" id="KAK5780795.1"/>
    </source>
</evidence>
<dbReference type="GO" id="GO:0008270">
    <property type="term" value="F:zinc ion binding"/>
    <property type="evidence" value="ECO:0007669"/>
    <property type="project" value="UniProtKB-KW"/>
</dbReference>
<evidence type="ECO:0000259" key="8">
    <source>
        <dbReference type="PROSITE" id="PS50157"/>
    </source>
</evidence>
<evidence type="ECO:0000313" key="10">
    <source>
        <dbReference type="Proteomes" id="UP001306508"/>
    </source>
</evidence>
<dbReference type="EMBL" id="JAWIZZ010000040">
    <property type="protein sequence ID" value="KAK5780795.1"/>
    <property type="molecule type" value="Genomic_DNA"/>
</dbReference>
<evidence type="ECO:0000256" key="7">
    <source>
        <dbReference type="SAM" id="MobiDB-lite"/>
    </source>
</evidence>
<evidence type="ECO:0000256" key="6">
    <source>
        <dbReference type="PROSITE-ProRule" id="PRU00042"/>
    </source>
</evidence>